<organism evidence="13 14">
    <name type="scientific">Methylobacterium oryzae</name>
    <dbReference type="NCBI Taxonomy" id="334852"/>
    <lineage>
        <taxon>Bacteria</taxon>
        <taxon>Pseudomonadati</taxon>
        <taxon>Pseudomonadota</taxon>
        <taxon>Alphaproteobacteria</taxon>
        <taxon>Hyphomicrobiales</taxon>
        <taxon>Methylobacteriaceae</taxon>
        <taxon>Methylobacterium</taxon>
    </lineage>
</organism>
<sequence>MTDHAKGVALITGASGGIGAVYAERLAARGYDLILTARNRDRLEAVAETVRGASGRTVEAVAADMADGPGLRRVEDRLRGDAAITLLVNNAGFGSAAPMLQADPDAMERMIGVNVTAVTRLACAAAPAFVARGHGAIINVASTVALNPELLNGVYGASKAYVLAFTQSLQHELAPKGVRIQAVLPGATATEFWNVAGVGGHRNLPASIVMTPADLVAAALAGFDAGEVITIPPLENGDAWSALDAARLELAAQLGAAIPASRYRVARAAAA</sequence>
<protein>
    <recommendedName>
        <fullName evidence="6">NADP-dependent 3-hydroxy acid dehydrogenase YdfG</fullName>
        <ecNumber evidence="4">1.1.1.298</ecNumber>
        <ecNumber evidence="5">1.1.1.381</ecNumber>
    </recommendedName>
    <alternativeName>
        <fullName evidence="8">L-allo-threonine dehydrogenase</fullName>
    </alternativeName>
    <alternativeName>
        <fullName evidence="7">Malonic semialdehyde reductase</fullName>
    </alternativeName>
</protein>
<comment type="similarity">
    <text evidence="1 11">Belongs to the short-chain dehydrogenases/reductases (SDR) family.</text>
</comment>
<name>A0ABU7TV09_9HYPH</name>
<dbReference type="Proteomes" id="UP001355206">
    <property type="component" value="Unassembled WGS sequence"/>
</dbReference>
<dbReference type="SUPFAM" id="SSF51735">
    <property type="entry name" value="NAD(P)-binding Rossmann-fold domains"/>
    <property type="match status" value="1"/>
</dbReference>
<feature type="domain" description="Ketoreductase" evidence="12">
    <location>
        <begin position="7"/>
        <end position="186"/>
    </location>
</feature>
<evidence type="ECO:0000256" key="2">
    <source>
        <dbReference type="ARBA" id="ARBA00023002"/>
    </source>
</evidence>
<proteinExistence type="inferred from homology"/>
<dbReference type="RefSeq" id="WP_331303417.1">
    <property type="nucleotide sequence ID" value="NZ_MLCA01000011.1"/>
</dbReference>
<accession>A0ABU7TV09</accession>
<evidence type="ECO:0000256" key="11">
    <source>
        <dbReference type="RuleBase" id="RU000363"/>
    </source>
</evidence>
<dbReference type="SMART" id="SM00822">
    <property type="entry name" value="PKS_KR"/>
    <property type="match status" value="1"/>
</dbReference>
<evidence type="ECO:0000256" key="8">
    <source>
        <dbReference type="ARBA" id="ARBA00044349"/>
    </source>
</evidence>
<dbReference type="PROSITE" id="PS00061">
    <property type="entry name" value="ADH_SHORT"/>
    <property type="match status" value="1"/>
</dbReference>
<dbReference type="InterPro" id="IPR057326">
    <property type="entry name" value="KR_dom"/>
</dbReference>
<evidence type="ECO:0000313" key="13">
    <source>
        <dbReference type="EMBL" id="MEE7493142.1"/>
    </source>
</evidence>
<dbReference type="PIRSF" id="PIRSF000126">
    <property type="entry name" value="11-beta-HSD1"/>
    <property type="match status" value="1"/>
</dbReference>
<dbReference type="EC" id="1.1.1.298" evidence="4"/>
<gene>
    <name evidence="13" type="ORF">MOTC310_22850</name>
</gene>
<evidence type="ECO:0000256" key="7">
    <source>
        <dbReference type="ARBA" id="ARBA00044271"/>
    </source>
</evidence>
<dbReference type="PRINTS" id="PR00081">
    <property type="entry name" value="GDHRDH"/>
</dbReference>
<evidence type="ECO:0000256" key="3">
    <source>
        <dbReference type="ARBA" id="ARBA00043812"/>
    </source>
</evidence>
<evidence type="ECO:0000256" key="6">
    <source>
        <dbReference type="ARBA" id="ARBA00044065"/>
    </source>
</evidence>
<dbReference type="PANTHER" id="PTHR43086">
    <property type="entry name" value="VERY-LONG-CHAIN 3-OXOOACYL-COA REDUCTASE"/>
    <property type="match status" value="1"/>
</dbReference>
<dbReference type="Gene3D" id="3.40.50.720">
    <property type="entry name" value="NAD(P)-binding Rossmann-like Domain"/>
    <property type="match status" value="1"/>
</dbReference>
<comment type="catalytic activity">
    <reaction evidence="3">
        <text>L-allo-threonine + NADP(+) = aminoacetone + CO2 + NADPH</text>
        <dbReference type="Rhea" id="RHEA:43524"/>
        <dbReference type="ChEBI" id="CHEBI:16526"/>
        <dbReference type="ChEBI" id="CHEBI:57783"/>
        <dbReference type="ChEBI" id="CHEBI:58320"/>
        <dbReference type="ChEBI" id="CHEBI:58349"/>
        <dbReference type="ChEBI" id="CHEBI:58585"/>
        <dbReference type="EC" id="1.1.1.381"/>
    </reaction>
</comment>
<evidence type="ECO:0000256" key="4">
    <source>
        <dbReference type="ARBA" id="ARBA00044050"/>
    </source>
</evidence>
<dbReference type="InterPro" id="IPR020904">
    <property type="entry name" value="Sc_DH/Rdtase_CS"/>
</dbReference>
<comment type="caution">
    <text evidence="13">The sequence shown here is derived from an EMBL/GenBank/DDBJ whole genome shotgun (WGS) entry which is preliminary data.</text>
</comment>
<comment type="catalytic activity">
    <reaction evidence="10">
        <text>3-hydroxypropanoate + NADP(+) = 3-oxopropanoate + NADPH + H(+)</text>
        <dbReference type="Rhea" id="RHEA:26438"/>
        <dbReference type="ChEBI" id="CHEBI:15378"/>
        <dbReference type="ChEBI" id="CHEBI:16510"/>
        <dbReference type="ChEBI" id="CHEBI:33190"/>
        <dbReference type="ChEBI" id="CHEBI:57783"/>
        <dbReference type="ChEBI" id="CHEBI:58349"/>
        <dbReference type="EC" id="1.1.1.298"/>
    </reaction>
</comment>
<evidence type="ECO:0000259" key="12">
    <source>
        <dbReference type="SMART" id="SM00822"/>
    </source>
</evidence>
<dbReference type="PRINTS" id="PR00080">
    <property type="entry name" value="SDRFAMILY"/>
</dbReference>
<evidence type="ECO:0000313" key="14">
    <source>
        <dbReference type="Proteomes" id="UP001355206"/>
    </source>
</evidence>
<comment type="function">
    <text evidence="9">NADP-dependent dehydrogenase with broad substrate specificity acting on 3-hydroxy acids. Catalyzes the NADP-dependent oxidation of L-allo-threonine to L-2-amino-3-keto-butyrate, which is spontaneously decarboxylated into aminoacetone. Also acts on D-threonine, L-serine, D-serine, D-3-hydroxyisobutyrate, L-3-hydroxyisobutyrate, D-glycerate and L-glycerate. Able to catalyze the reduction of the malonic semialdehyde to 3-hydroxypropionic acid. YdfG is apparently supplementing RutE, the presumed malonic semialdehyde reductase involved in pyrimidine degradation since both are able to detoxify malonic semialdehyde.</text>
</comment>
<dbReference type="PANTHER" id="PTHR43086:SF3">
    <property type="entry name" value="NADP-DEPENDENT 3-HYDROXY ACID DEHYDROGENASE YDFG"/>
    <property type="match status" value="1"/>
</dbReference>
<evidence type="ECO:0000256" key="9">
    <source>
        <dbReference type="ARBA" id="ARBA00045650"/>
    </source>
</evidence>
<reference evidence="13 14" key="1">
    <citation type="journal article" date="2012" name="Genet. Mol. Biol.">
        <title>Analysis of 16S rRNA and mxaF genes revealing insights into Methylobacterium niche-specific plant association.</title>
        <authorList>
            <person name="Dourado M.N."/>
            <person name="Andreote F.D."/>
            <person name="Dini-Andreote F."/>
            <person name="Conti R."/>
            <person name="Araujo J.M."/>
            <person name="Araujo W.L."/>
        </authorList>
    </citation>
    <scope>NUCLEOTIDE SEQUENCE [LARGE SCALE GENOMIC DNA]</scope>
    <source>
        <strain evidence="13 14">TC3-10</strain>
    </source>
</reference>
<keyword evidence="14" id="KW-1185">Reference proteome</keyword>
<dbReference type="InterPro" id="IPR036291">
    <property type="entry name" value="NAD(P)-bd_dom_sf"/>
</dbReference>
<dbReference type="Pfam" id="PF00106">
    <property type="entry name" value="adh_short"/>
    <property type="match status" value="1"/>
</dbReference>
<dbReference type="EC" id="1.1.1.381" evidence="5"/>
<keyword evidence="2" id="KW-0560">Oxidoreductase</keyword>
<evidence type="ECO:0000256" key="10">
    <source>
        <dbReference type="ARBA" id="ARBA00047274"/>
    </source>
</evidence>
<evidence type="ECO:0000256" key="5">
    <source>
        <dbReference type="ARBA" id="ARBA00044059"/>
    </source>
</evidence>
<evidence type="ECO:0000256" key="1">
    <source>
        <dbReference type="ARBA" id="ARBA00006484"/>
    </source>
</evidence>
<dbReference type="EMBL" id="MLCA01000011">
    <property type="protein sequence ID" value="MEE7493142.1"/>
    <property type="molecule type" value="Genomic_DNA"/>
</dbReference>
<dbReference type="InterPro" id="IPR002347">
    <property type="entry name" value="SDR_fam"/>
</dbReference>